<dbReference type="Pfam" id="PF13378">
    <property type="entry name" value="MR_MLE_C"/>
    <property type="match status" value="1"/>
</dbReference>
<dbReference type="UniPathway" id="UPA01057">
    <property type="reaction ID" value="UER00165"/>
</dbReference>
<dbReference type="Proteomes" id="UP000319578">
    <property type="component" value="Unassembled WGS sequence"/>
</dbReference>
<evidence type="ECO:0000313" key="9">
    <source>
        <dbReference type="EMBL" id="GED69874.1"/>
    </source>
</evidence>
<evidence type="ECO:0000313" key="11">
    <source>
        <dbReference type="Proteomes" id="UP000036834"/>
    </source>
</evidence>
<dbReference type="UniPathway" id="UPA00079"/>
<dbReference type="EC" id="4.2.1.113" evidence="6 7"/>
<dbReference type="SFLD" id="SFLDS00001">
    <property type="entry name" value="Enolase"/>
    <property type="match status" value="1"/>
</dbReference>
<dbReference type="GO" id="GO:0016854">
    <property type="term" value="F:racemase and epimerase activity"/>
    <property type="evidence" value="ECO:0007669"/>
    <property type="project" value="UniProtKB-ARBA"/>
</dbReference>
<feature type="domain" description="Mandelate racemase/muconate lactonizing enzyme C-terminal" evidence="8">
    <location>
        <begin position="143"/>
        <end position="235"/>
    </location>
</feature>
<organism evidence="10 11">
    <name type="scientific">Brevibacillus reuszeri</name>
    <dbReference type="NCBI Taxonomy" id="54915"/>
    <lineage>
        <taxon>Bacteria</taxon>
        <taxon>Bacillati</taxon>
        <taxon>Bacillota</taxon>
        <taxon>Bacilli</taxon>
        <taxon>Bacillales</taxon>
        <taxon>Paenibacillaceae</taxon>
        <taxon>Brevibacillus</taxon>
    </lineage>
</organism>
<dbReference type="SMART" id="SM00922">
    <property type="entry name" value="MR_MLE"/>
    <property type="match status" value="1"/>
</dbReference>
<dbReference type="Gene3D" id="3.30.390.10">
    <property type="entry name" value="Enolase-like, N-terminal domain"/>
    <property type="match status" value="1"/>
</dbReference>
<comment type="pathway">
    <text evidence="7">Quinol/quinone metabolism; 1,4-dihydroxy-2-naphthoate biosynthesis; 1,4-dihydroxy-2-naphthoate from chorismate: step 4/7.</text>
</comment>
<evidence type="ECO:0000313" key="12">
    <source>
        <dbReference type="Proteomes" id="UP000319578"/>
    </source>
</evidence>
<dbReference type="InterPro" id="IPR029065">
    <property type="entry name" value="Enolase_C-like"/>
</dbReference>
<dbReference type="EMBL" id="LGIQ01000009">
    <property type="protein sequence ID" value="KNB72008.1"/>
    <property type="molecule type" value="Genomic_DNA"/>
</dbReference>
<keyword evidence="4 7" id="KW-0460">Magnesium</keyword>
<feature type="binding site" evidence="7">
    <location>
        <position position="239"/>
    </location>
    <ligand>
        <name>Mg(2+)</name>
        <dbReference type="ChEBI" id="CHEBI:18420"/>
    </ligand>
</feature>
<comment type="cofactor">
    <cofactor evidence="1 7">
        <name>a divalent metal cation</name>
        <dbReference type="ChEBI" id="CHEBI:60240"/>
    </cofactor>
</comment>
<feature type="active site" description="Proton acceptor" evidence="7">
    <location>
        <position position="263"/>
    </location>
</feature>
<gene>
    <name evidence="7" type="primary">menC</name>
    <name evidence="9" type="synonym">menC_2</name>
    <name evidence="10" type="ORF">ADS79_17440</name>
    <name evidence="9" type="ORF">BRE01_35760</name>
</gene>
<dbReference type="InterPro" id="IPR036849">
    <property type="entry name" value="Enolase-like_C_sf"/>
</dbReference>
<evidence type="ECO:0000313" key="10">
    <source>
        <dbReference type="EMBL" id="KNB72008.1"/>
    </source>
</evidence>
<dbReference type="Proteomes" id="UP000036834">
    <property type="component" value="Unassembled WGS sequence"/>
</dbReference>
<feature type="binding site" evidence="7">
    <location>
        <position position="189"/>
    </location>
    <ligand>
        <name>Mg(2+)</name>
        <dbReference type="ChEBI" id="CHEBI:18420"/>
    </ligand>
</feature>
<dbReference type="InterPro" id="IPR013341">
    <property type="entry name" value="Mandelate_racemase_N_dom"/>
</dbReference>
<reference evidence="11" key="1">
    <citation type="submission" date="2015-07" db="EMBL/GenBank/DDBJ databases">
        <title>Genome sequencing project for genomic taxonomy and phylogenomics of Bacillus-like bacteria.</title>
        <authorList>
            <person name="Liu B."/>
            <person name="Wang J."/>
            <person name="Zhu Y."/>
            <person name="Liu G."/>
            <person name="Chen Q."/>
            <person name="Chen Z."/>
            <person name="Lan J."/>
            <person name="Che J."/>
            <person name="Ge C."/>
            <person name="Shi H."/>
            <person name="Pan Z."/>
            <person name="Liu X."/>
        </authorList>
    </citation>
    <scope>NUCLEOTIDE SEQUENCE [LARGE SCALE GENOMIC DNA]</scope>
    <source>
        <strain evidence="11">DSM 9887</strain>
    </source>
</reference>
<keyword evidence="12" id="KW-1185">Reference proteome</keyword>
<proteinExistence type="inferred from homology"/>
<dbReference type="HAMAP" id="MF_01933">
    <property type="entry name" value="MenC_2"/>
    <property type="match status" value="1"/>
</dbReference>
<dbReference type="RefSeq" id="WP_049741038.1">
    <property type="nucleotide sequence ID" value="NZ_BJON01000014.1"/>
</dbReference>
<dbReference type="CDD" id="cd03317">
    <property type="entry name" value="NAAAR"/>
    <property type="match status" value="1"/>
</dbReference>
<dbReference type="PANTHER" id="PTHR48073:SF5">
    <property type="entry name" value="O-SUCCINYLBENZOATE SYNTHASE"/>
    <property type="match status" value="1"/>
</dbReference>
<accession>A0A0K9YTH2</accession>
<evidence type="ECO:0000256" key="7">
    <source>
        <dbReference type="HAMAP-Rule" id="MF_01933"/>
    </source>
</evidence>
<dbReference type="GO" id="GO:0043748">
    <property type="term" value="F:O-succinylbenzoate synthase activity"/>
    <property type="evidence" value="ECO:0007669"/>
    <property type="project" value="UniProtKB-EC"/>
</dbReference>
<dbReference type="GO" id="GO:0009234">
    <property type="term" value="P:menaquinone biosynthetic process"/>
    <property type="evidence" value="ECO:0007669"/>
    <property type="project" value="UniProtKB-UniRule"/>
</dbReference>
<dbReference type="Gene3D" id="3.20.20.120">
    <property type="entry name" value="Enolase-like C-terminal domain"/>
    <property type="match status" value="1"/>
</dbReference>
<protein>
    <recommendedName>
        <fullName evidence="6 7">o-succinylbenzoate synthase</fullName>
        <shortName evidence="7">OSB synthase</shortName>
        <shortName evidence="7">OSBS</shortName>
        <ecNumber evidence="6 7">4.2.1.113</ecNumber>
    </recommendedName>
    <alternativeName>
        <fullName evidence="7">4-(2'-carboxyphenyl)-4-oxybutyric acid synthase</fullName>
    </alternativeName>
    <alternativeName>
        <fullName evidence="7">o-succinylbenzoic acid synthase</fullName>
    </alternativeName>
</protein>
<name>A0A0K9YTH2_9BACL</name>
<dbReference type="AlphaFoldDB" id="A0A0K9YTH2"/>
<evidence type="ECO:0000259" key="8">
    <source>
        <dbReference type="SMART" id="SM00922"/>
    </source>
</evidence>
<evidence type="ECO:0000256" key="4">
    <source>
        <dbReference type="ARBA" id="ARBA00022842"/>
    </source>
</evidence>
<keyword evidence="3 7" id="KW-0479">Metal-binding</keyword>
<dbReference type="InterPro" id="IPR010197">
    <property type="entry name" value="OSBS/NAAAR"/>
</dbReference>
<comment type="function">
    <text evidence="7">Converts 2-succinyl-6-hydroxy-2,4-cyclohexadiene-1-carboxylate (SHCHC) to 2-succinylbenzoate (OSB).</text>
</comment>
<dbReference type="SUPFAM" id="SSF54826">
    <property type="entry name" value="Enolase N-terminal domain-like"/>
    <property type="match status" value="1"/>
</dbReference>
<sequence>MKMKRVIVRRLKMELVHPFTTSLGTERDREFLLIEIQNQDGLSGWAESVASADPFYKEETVKTNMHIMEDFLIPIILKEQINHPDDVSQFFSHIRGNYMAKSALESAVWDLYAREKNISLATALGGVKKQIEVGVSIGIQDSTDETLRKIERSLSEGYKRIKIKIRPGWDVDVTRSVRKEFPTIPLKVDANSAYSLEDIDHLAQLDEFQLMMIEQPLAHDDLIDHAELQARMQTPICLDESIHSAEDVRKALKLGSTKVINIKIGRVGGLTEAKKIHDLCQLHNIPVWCGGMLESGIGRAHNIAMTSLPNFTLPGDTAASSNYWHADIINPEVTVDNGIITVPDGVGIGYEPDRNKIKALTLEEKVYG</sequence>
<comment type="catalytic activity">
    <reaction evidence="7">
        <text>(1R,6R)-6-hydroxy-2-succinyl-cyclohexa-2,4-diene-1-carboxylate = 2-succinylbenzoate + H2O</text>
        <dbReference type="Rhea" id="RHEA:10196"/>
        <dbReference type="ChEBI" id="CHEBI:15377"/>
        <dbReference type="ChEBI" id="CHEBI:18325"/>
        <dbReference type="ChEBI" id="CHEBI:58689"/>
        <dbReference type="EC" id="4.2.1.113"/>
    </reaction>
</comment>
<evidence type="ECO:0000256" key="5">
    <source>
        <dbReference type="ARBA" id="ARBA00023239"/>
    </source>
</evidence>
<dbReference type="SFLD" id="SFLDF00009">
    <property type="entry name" value="o-succinylbenzoate_synthase"/>
    <property type="match status" value="1"/>
</dbReference>
<dbReference type="SFLD" id="SFLDG00180">
    <property type="entry name" value="muconate_cycloisomerase"/>
    <property type="match status" value="1"/>
</dbReference>
<dbReference type="SUPFAM" id="SSF51604">
    <property type="entry name" value="Enolase C-terminal domain-like"/>
    <property type="match status" value="1"/>
</dbReference>
<comment type="similarity">
    <text evidence="7">Belongs to the mandelate racemase/muconate lactonizing enzyme family. MenC type 2 subfamily.</text>
</comment>
<dbReference type="GO" id="GO:0000287">
    <property type="term" value="F:magnesium ion binding"/>
    <property type="evidence" value="ECO:0007669"/>
    <property type="project" value="UniProtKB-UniRule"/>
</dbReference>
<keyword evidence="5 7" id="KW-0456">Lyase</keyword>
<dbReference type="OrthoDB" id="9774531at2"/>
<reference evidence="9 12" key="3">
    <citation type="submission" date="2019-06" db="EMBL/GenBank/DDBJ databases">
        <title>Whole genome shotgun sequence of Brevibacillus reuszeri NBRC 15719.</title>
        <authorList>
            <person name="Hosoyama A."/>
            <person name="Uohara A."/>
            <person name="Ohji S."/>
            <person name="Ichikawa N."/>
        </authorList>
    </citation>
    <scope>NUCLEOTIDE SEQUENCE [LARGE SCALE GENOMIC DNA]</scope>
    <source>
        <strain evidence="9 12">NBRC 15719</strain>
    </source>
</reference>
<comment type="pathway">
    <text evidence="7">Quinol/quinone metabolism; menaquinone biosynthesis.</text>
</comment>
<evidence type="ECO:0000256" key="2">
    <source>
        <dbReference type="ARBA" id="ARBA00022428"/>
    </source>
</evidence>
<evidence type="ECO:0000256" key="6">
    <source>
        <dbReference type="ARBA" id="ARBA00029491"/>
    </source>
</evidence>
<comment type="caution">
    <text evidence="10">The sequence shown here is derived from an EMBL/GenBank/DDBJ whole genome shotgun (WGS) entry which is preliminary data.</text>
</comment>
<evidence type="ECO:0000256" key="3">
    <source>
        <dbReference type="ARBA" id="ARBA00022723"/>
    </source>
</evidence>
<reference evidence="10" key="2">
    <citation type="submission" date="2015-07" db="EMBL/GenBank/DDBJ databases">
        <title>MeaNS - Measles Nucleotide Surveillance Program.</title>
        <authorList>
            <person name="Tran T."/>
            <person name="Druce J."/>
        </authorList>
    </citation>
    <scope>NUCLEOTIDE SEQUENCE</scope>
    <source>
        <strain evidence="10">DSM 9887</strain>
    </source>
</reference>
<feature type="binding site" evidence="7">
    <location>
        <position position="214"/>
    </location>
    <ligand>
        <name>Mg(2+)</name>
        <dbReference type="ChEBI" id="CHEBI:18420"/>
    </ligand>
</feature>
<dbReference type="PATRIC" id="fig|54915.3.peg.2559"/>
<dbReference type="InterPro" id="IPR013342">
    <property type="entry name" value="Mandelate_racemase_C"/>
</dbReference>
<keyword evidence="2 7" id="KW-0474">Menaquinone biosynthesis</keyword>
<dbReference type="EMBL" id="BJON01000014">
    <property type="protein sequence ID" value="GED69874.1"/>
    <property type="molecule type" value="Genomic_DNA"/>
</dbReference>
<dbReference type="NCBIfam" id="TIGR01928">
    <property type="entry name" value="menC_lowGC_arch"/>
    <property type="match status" value="1"/>
</dbReference>
<feature type="active site" description="Proton donor" evidence="7">
    <location>
        <position position="164"/>
    </location>
</feature>
<evidence type="ECO:0000256" key="1">
    <source>
        <dbReference type="ARBA" id="ARBA00001968"/>
    </source>
</evidence>
<dbReference type="STRING" id="54915.ADS79_17440"/>
<dbReference type="InterPro" id="IPR029017">
    <property type="entry name" value="Enolase-like_N"/>
</dbReference>
<dbReference type="Pfam" id="PF02746">
    <property type="entry name" value="MR_MLE_N"/>
    <property type="match status" value="1"/>
</dbReference>
<dbReference type="PANTHER" id="PTHR48073">
    <property type="entry name" value="O-SUCCINYLBENZOATE SYNTHASE-RELATED"/>
    <property type="match status" value="1"/>
</dbReference>
<dbReference type="InterPro" id="IPR047585">
    <property type="entry name" value="MenC"/>
</dbReference>